<evidence type="ECO:0000313" key="3">
    <source>
        <dbReference type="EMBL" id="KAF4360085.1"/>
    </source>
</evidence>
<reference evidence="3 4" key="1">
    <citation type="journal article" date="2020" name="bioRxiv">
        <title>Sequence and annotation of 42 cannabis genomes reveals extensive copy number variation in cannabinoid synthesis and pathogen resistance genes.</title>
        <authorList>
            <person name="Mckernan K.J."/>
            <person name="Helbert Y."/>
            <person name="Kane L.T."/>
            <person name="Ebling H."/>
            <person name="Zhang L."/>
            <person name="Liu B."/>
            <person name="Eaton Z."/>
            <person name="Mclaughlin S."/>
            <person name="Kingan S."/>
            <person name="Baybayan P."/>
            <person name="Concepcion G."/>
            <person name="Jordan M."/>
            <person name="Riva A."/>
            <person name="Barbazuk W."/>
            <person name="Harkins T."/>
        </authorList>
    </citation>
    <scope>NUCLEOTIDE SEQUENCE [LARGE SCALE GENOMIC DNA]</scope>
    <source>
        <strain evidence="4">cv. Jamaican Lion 4</strain>
        <tissue evidence="3">Leaf</tissue>
    </source>
</reference>
<feature type="domain" description="AB hydrolase-1" evidence="1">
    <location>
        <begin position="480"/>
        <end position="737"/>
    </location>
</feature>
<dbReference type="SUPFAM" id="SSF53474">
    <property type="entry name" value="alpha/beta-Hydrolases"/>
    <property type="match status" value="4"/>
</dbReference>
<proteinExistence type="predicted"/>
<comment type="caution">
    <text evidence="3">The sequence shown here is derived from an EMBL/GenBank/DDBJ whole genome shotgun (WGS) entry which is preliminary data.</text>
</comment>
<evidence type="ECO:0000259" key="2">
    <source>
        <dbReference type="Pfam" id="PF12697"/>
    </source>
</evidence>
<dbReference type="InterPro" id="IPR000073">
    <property type="entry name" value="AB_hydrolase_1"/>
</dbReference>
<dbReference type="Proteomes" id="UP000583929">
    <property type="component" value="Unassembled WGS sequence"/>
</dbReference>
<dbReference type="EMBL" id="JAATIQ010000358">
    <property type="protein sequence ID" value="KAF4360085.1"/>
    <property type="molecule type" value="Genomic_DNA"/>
</dbReference>
<dbReference type="FunFam" id="3.40.50.1820:FF:000270">
    <property type="entry name" value="Alpha/beta-Hydrolases superfamily protein"/>
    <property type="match status" value="4"/>
</dbReference>
<dbReference type="Pfam" id="PF00561">
    <property type="entry name" value="Abhydrolase_1"/>
    <property type="match status" value="2"/>
</dbReference>
<sequence>MGSSTTSSGNGIIVNNKKISASSARAHTRKTNQNSSFQLPPGMLRKLIGLFFVGILSYAYQAIQPPPPKLCGSPGGPPITAPRIKLRDGRHLAYKELGVPKESAKYKIVFIHGFDSCRHDNFAKFLSPDLVQELGVYVVSFDKPGYGESDPHPKRTVKCIALDIEELADQLGLGSKFYVVGFSMGGQAVWSVLKYIPHRLAGAALIAPVANYWWTGFPSNISKQAYDLQLLNDQWAVSVAHHAPWLVYWWNSQKWFPSSSAIAHNPAVFSTKDMELVMKPHWQSRMEYAAYIRQQGVQESLNRDMILGFGKWEFSPLDLANPFPNNEGSVHLWHGDDDQLVPVLPQRYIVQQLPWIHYHEMPGDGHFFCISGLVFVSVIMAGGVNRKISAASARAHTRKAKQSNSFQLPSGMIKKVVALLFVGIVSWAYQAIQPPQPKICGSPGGPPVTAPRIKLSDGRHLAYKELGVSKDSAKYKIISVHGFDSCRHDSIARFLSPELVQELGVYIVSFDRPGYGESDPNPKRTLKSMALDIEELANQLGLGSKFYVVGISMGGQLTWSVLRYIPHRLAGAALVAPVVNFWWTGFPANLSNEAFNQQLWNDRWALGVAHRTPWLTYWWNTQKWFPGSSVINGISVVLSPQDKELQNSPKKQEKKKYQAEVRQQGEFESLHRDMNVGFGKWDFSPVELENPFPNNEGSVHLWQGDEDMLVPVSMQRYIVQKLPWIHYHELAGAGHLFTEAEGMCDKIIKELLEGKNWYFKKLLKLRDTIDERALMNATRTGKFKVGSFYLNLITVDNADYASNLVKMAQGANRKISAASARAHTRRPNNNNTSFHFPTGMLKKVLALLFVGILAWAYQAIQPPPTKICGSPEGPAITSPRIKLSDGRHLAYIENGVSKDSAKHKLVFVHGFDCCRHDSLAKYLSPDLIEELGLYIVSFDRPGYGESDPNPNRTVKSMASDIEELADHLKLGSKFYVVGFSLGGQVIWSVLKYIPHRVAGAALIAPVFNHWWTGFPANLSKEVFDQQTPCSDRWALRVAHYIPWLTYWWNTQNWFPYMSAVAHSPDILSSQDREIVMLPLRQARKTYMVRQQGEFESIHRDIIVTFGKWEFSPLELKNPFPNNEGSVHLWHGDEDKIVPISPQRYIAQQLPWIHFHELTGAGHLFPEAEGMCDKIIKELLSLIPVVILAKDQLSIMLKKTLALLLVGILAWAYQAIQPPPPKICGTVEGPPVTAPRIKLSDGRHLAYKEQGMSKDSAKHKIVFVHAIDSCRHDTFAGFLSRELVEDLGIYIVSFDRPGYGESDPNPKRTVKSMALDIEELADQLGLGSKFYVIGFSMGGQVLWSVLKYIPHRIAGAALIAPVVNYWWPGLPANLSNAAFNRELWNDRLTYSVSHHAPWLAYWWNTQKWFPSSSVLNLSLDVLSSEDKEFALLRERARKTYTAHVKQQGEYESVHRDLMVGFGKWEFSPLELENPFPNNEGSVHLWHGDEDRLVSVLLQRYIAQRLPWIHYHELTGAGHLFPEARNMWGTIVKELLLVKE</sequence>
<keyword evidence="4" id="KW-1185">Reference proteome</keyword>
<feature type="domain" description="AB hydrolase-1" evidence="1">
    <location>
        <begin position="108"/>
        <end position="372"/>
    </location>
</feature>
<feature type="domain" description="AB hydrolase-1" evidence="2">
    <location>
        <begin position="1260"/>
        <end position="1520"/>
    </location>
</feature>
<organism evidence="3 4">
    <name type="scientific">Cannabis sativa</name>
    <name type="common">Hemp</name>
    <name type="synonym">Marijuana</name>
    <dbReference type="NCBI Taxonomy" id="3483"/>
    <lineage>
        <taxon>Eukaryota</taxon>
        <taxon>Viridiplantae</taxon>
        <taxon>Streptophyta</taxon>
        <taxon>Embryophyta</taxon>
        <taxon>Tracheophyta</taxon>
        <taxon>Spermatophyta</taxon>
        <taxon>Magnoliopsida</taxon>
        <taxon>eudicotyledons</taxon>
        <taxon>Gunneridae</taxon>
        <taxon>Pentapetalae</taxon>
        <taxon>rosids</taxon>
        <taxon>fabids</taxon>
        <taxon>Rosales</taxon>
        <taxon>Cannabaceae</taxon>
        <taxon>Cannabis</taxon>
    </lineage>
</organism>
<accession>A0A7J6EP11</accession>
<dbReference type="PANTHER" id="PTHR45763">
    <property type="entry name" value="HYDROLASE, ALPHA/BETA FOLD FAMILY PROTEIN, EXPRESSED-RELATED"/>
    <property type="match status" value="1"/>
</dbReference>
<protein>
    <recommendedName>
        <fullName evidence="1 2">AB hydrolase-1 domain-containing protein</fullName>
    </recommendedName>
</protein>
<name>A0A7J6EP11_CANSA</name>
<feature type="domain" description="AB hydrolase-1" evidence="2">
    <location>
        <begin position="905"/>
        <end position="1165"/>
    </location>
</feature>
<dbReference type="Pfam" id="PF12697">
    <property type="entry name" value="Abhydrolase_6"/>
    <property type="match status" value="2"/>
</dbReference>
<gene>
    <name evidence="3" type="ORF">G4B88_005238</name>
</gene>
<evidence type="ECO:0000259" key="1">
    <source>
        <dbReference type="Pfam" id="PF00561"/>
    </source>
</evidence>
<evidence type="ECO:0000313" key="4">
    <source>
        <dbReference type="Proteomes" id="UP000583929"/>
    </source>
</evidence>
<dbReference type="Gene3D" id="3.40.50.1820">
    <property type="entry name" value="alpha/beta hydrolase"/>
    <property type="match status" value="4"/>
</dbReference>
<dbReference type="PANTHER" id="PTHR45763:SF51">
    <property type="entry name" value="ALPHA_BETA-HYDROLASES SUPERFAMILY PROTEIN"/>
    <property type="match status" value="1"/>
</dbReference>
<dbReference type="InterPro" id="IPR029058">
    <property type="entry name" value="AB_hydrolase_fold"/>
</dbReference>